<keyword evidence="2" id="KW-0808">Transferase</keyword>
<keyword evidence="2" id="KW-0489">Methyltransferase</keyword>
<dbReference type="InterPro" id="IPR029063">
    <property type="entry name" value="SAM-dependent_MTases_sf"/>
</dbReference>
<keyword evidence="3" id="KW-1185">Reference proteome</keyword>
<dbReference type="SUPFAM" id="SSF53335">
    <property type="entry name" value="S-adenosyl-L-methionine-dependent methyltransferases"/>
    <property type="match status" value="1"/>
</dbReference>
<dbReference type="AlphaFoldDB" id="A0A4R1BYA6"/>
<dbReference type="OrthoDB" id="9795634at2"/>
<proteinExistence type="predicted"/>
<dbReference type="Proteomes" id="UP000295453">
    <property type="component" value="Unassembled WGS sequence"/>
</dbReference>
<evidence type="ECO:0000313" key="3">
    <source>
        <dbReference type="Proteomes" id="UP000295453"/>
    </source>
</evidence>
<organism evidence="2 3">
    <name type="scientific">Nocardioides jejuensis</name>
    <dbReference type="NCBI Taxonomy" id="2502782"/>
    <lineage>
        <taxon>Bacteria</taxon>
        <taxon>Bacillati</taxon>
        <taxon>Actinomycetota</taxon>
        <taxon>Actinomycetes</taxon>
        <taxon>Propionibacteriales</taxon>
        <taxon>Nocardioidaceae</taxon>
        <taxon>Nocardioides</taxon>
    </lineage>
</organism>
<dbReference type="PANTHER" id="PTHR42912">
    <property type="entry name" value="METHYLTRANSFERASE"/>
    <property type="match status" value="1"/>
</dbReference>
<comment type="caution">
    <text evidence="2">The sequence shown here is derived from an EMBL/GenBank/DDBJ whole genome shotgun (WGS) entry which is preliminary data.</text>
</comment>
<dbReference type="GO" id="GO:0032259">
    <property type="term" value="P:methylation"/>
    <property type="evidence" value="ECO:0007669"/>
    <property type="project" value="UniProtKB-KW"/>
</dbReference>
<evidence type="ECO:0000259" key="1">
    <source>
        <dbReference type="Pfam" id="PF13649"/>
    </source>
</evidence>
<dbReference type="InterPro" id="IPR050508">
    <property type="entry name" value="Methyltransf_Superfamily"/>
</dbReference>
<sequence>MSRSDLEGHVPALGFAGLTRFYDTAIAVSMREPHWRPRIVDLVAQEEPATVLDVGSGTGTLAIALASRLGPGVVTGLDLDPDVMALAQAKEDAGDVRWQIGSATLLPYADGSVDTVVCTLVLHHLPLDLKETALREMHRVLRPGGLLMVGDWGRPHDPLMRAAFLPVQLLDGFDNTQRNVEGCVPELMDATGFSGVERVHRLRTVFGTFEVLTARR</sequence>
<reference evidence="2 3" key="1">
    <citation type="submission" date="2019-03" db="EMBL/GenBank/DDBJ databases">
        <authorList>
            <person name="Kim M.K.M."/>
        </authorList>
    </citation>
    <scope>NUCLEOTIDE SEQUENCE [LARGE SCALE GENOMIC DNA]</scope>
    <source>
        <strain evidence="2 3">18JY15-6</strain>
    </source>
</reference>
<dbReference type="EMBL" id="SJZJ01000023">
    <property type="protein sequence ID" value="TCJ22406.1"/>
    <property type="molecule type" value="Genomic_DNA"/>
</dbReference>
<accession>A0A4R1BYA6</accession>
<name>A0A4R1BYA6_9ACTN</name>
<dbReference type="GO" id="GO:0008168">
    <property type="term" value="F:methyltransferase activity"/>
    <property type="evidence" value="ECO:0007669"/>
    <property type="project" value="UniProtKB-KW"/>
</dbReference>
<protein>
    <submittedName>
        <fullName evidence="2">Class I SAM-dependent methyltransferase</fullName>
    </submittedName>
</protein>
<gene>
    <name evidence="2" type="ORF">EPD65_12745</name>
</gene>
<dbReference type="CDD" id="cd02440">
    <property type="entry name" value="AdoMet_MTases"/>
    <property type="match status" value="1"/>
</dbReference>
<dbReference type="RefSeq" id="WP_131584730.1">
    <property type="nucleotide sequence ID" value="NZ_SJZJ01000023.1"/>
</dbReference>
<evidence type="ECO:0000313" key="2">
    <source>
        <dbReference type="EMBL" id="TCJ22406.1"/>
    </source>
</evidence>
<dbReference type="Pfam" id="PF13649">
    <property type="entry name" value="Methyltransf_25"/>
    <property type="match status" value="1"/>
</dbReference>
<feature type="domain" description="Methyltransferase" evidence="1">
    <location>
        <begin position="51"/>
        <end position="145"/>
    </location>
</feature>
<dbReference type="InterPro" id="IPR041698">
    <property type="entry name" value="Methyltransf_25"/>
</dbReference>
<dbReference type="Gene3D" id="3.40.50.150">
    <property type="entry name" value="Vaccinia Virus protein VP39"/>
    <property type="match status" value="1"/>
</dbReference>